<dbReference type="AlphaFoldDB" id="A0A1R1MMK6"/>
<organism evidence="1 2">
    <name type="scientific">Desulfurobacterium indicum</name>
    <dbReference type="NCBI Taxonomy" id="1914305"/>
    <lineage>
        <taxon>Bacteria</taxon>
        <taxon>Pseudomonadati</taxon>
        <taxon>Aquificota</taxon>
        <taxon>Aquificia</taxon>
        <taxon>Desulfurobacteriales</taxon>
        <taxon>Desulfurobacteriaceae</taxon>
        <taxon>Desulfurobacterium</taxon>
    </lineage>
</organism>
<dbReference type="Proteomes" id="UP000187408">
    <property type="component" value="Unassembled WGS sequence"/>
</dbReference>
<reference evidence="1 2" key="1">
    <citation type="submission" date="2016-10" db="EMBL/GenBank/DDBJ databases">
        <title>Genome sequence of a sulfur-reducing bacterium Desulfurobacterium indicum K6013.</title>
        <authorList>
            <person name="Cao J."/>
            <person name="Shao Z."/>
            <person name="Alain K."/>
            <person name="Jebbar M."/>
        </authorList>
    </citation>
    <scope>NUCLEOTIDE SEQUENCE [LARGE SCALE GENOMIC DNA]</scope>
    <source>
        <strain evidence="1 2">K6013</strain>
    </source>
</reference>
<protein>
    <submittedName>
        <fullName evidence="1">TIGR00703 family protein</fullName>
    </submittedName>
</protein>
<dbReference type="Pfam" id="PF03673">
    <property type="entry name" value="UPF0128"/>
    <property type="match status" value="1"/>
</dbReference>
<sequence>MTITELREIQALNTLVFETLGQPEKEREFKFKSLKRWGLDLIAGKKDGKATFFVSEYGKRKAGDIYDEEGIQYEVTEILYEIPKNKKLFAHIEMENGRAYLVGELRENDKNIEILRLPAASMLLAYFKKHRLHHLIEALRNVGTATELVKQRGQEGKPYSFEQLPNVARRFLREAKKVEKEAGFGRVALAYFGENKDGDPRFRVSWLLPTIALFEIDIAEKADKILAAFK</sequence>
<accession>A0A1R1MMK6</accession>
<dbReference type="OrthoDB" id="1550396at2"/>
<evidence type="ECO:0000313" key="2">
    <source>
        <dbReference type="Proteomes" id="UP000187408"/>
    </source>
</evidence>
<dbReference type="RefSeq" id="WP_076712379.1">
    <property type="nucleotide sequence ID" value="NZ_MOEN01000004.1"/>
</dbReference>
<dbReference type="InterPro" id="IPR005266">
    <property type="entry name" value="UPF0128"/>
</dbReference>
<comment type="caution">
    <text evidence="1">The sequence shown here is derived from an EMBL/GenBank/DDBJ whole genome shotgun (WGS) entry which is preliminary data.</text>
</comment>
<name>A0A1R1MMK6_9BACT</name>
<dbReference type="PIRSF" id="PIRSF016179">
    <property type="entry name" value="UCP016179"/>
    <property type="match status" value="1"/>
</dbReference>
<gene>
    <name evidence="1" type="ORF">BLW93_01650</name>
</gene>
<keyword evidence="2" id="KW-1185">Reference proteome</keyword>
<dbReference type="STRING" id="1914305.BLW93_01650"/>
<dbReference type="NCBIfam" id="TIGR00703">
    <property type="entry name" value="TIGR00703 family protein"/>
    <property type="match status" value="1"/>
</dbReference>
<evidence type="ECO:0000313" key="1">
    <source>
        <dbReference type="EMBL" id="OMH41051.1"/>
    </source>
</evidence>
<dbReference type="EMBL" id="MOEN01000004">
    <property type="protein sequence ID" value="OMH41051.1"/>
    <property type="molecule type" value="Genomic_DNA"/>
</dbReference>
<proteinExistence type="predicted"/>